<comment type="subcellular location">
    <subcellularLocation>
        <location evidence="1">Membrane</location>
        <topology evidence="1">Multi-pass membrane protein</topology>
    </subcellularLocation>
</comment>
<evidence type="ECO:0000256" key="4">
    <source>
        <dbReference type="ARBA" id="ARBA00022461"/>
    </source>
</evidence>
<feature type="transmembrane region" description="Helical" evidence="18">
    <location>
        <begin position="148"/>
        <end position="170"/>
    </location>
</feature>
<keyword evidence="9 18" id="KW-1133">Transmembrane helix</keyword>
<evidence type="ECO:0000256" key="9">
    <source>
        <dbReference type="ARBA" id="ARBA00022989"/>
    </source>
</evidence>
<dbReference type="GO" id="GO:0005789">
    <property type="term" value="C:endoplasmic reticulum membrane"/>
    <property type="evidence" value="ECO:0007669"/>
    <property type="project" value="TreeGrafter"/>
</dbReference>
<dbReference type="GO" id="GO:0019367">
    <property type="term" value="P:fatty acid elongation, saturated fatty acid"/>
    <property type="evidence" value="ECO:0007669"/>
    <property type="project" value="TreeGrafter"/>
</dbReference>
<evidence type="ECO:0000256" key="12">
    <source>
        <dbReference type="ARBA" id="ARBA00023098"/>
    </source>
</evidence>
<evidence type="ECO:0000256" key="14">
    <source>
        <dbReference type="ARBA" id="ARBA00023160"/>
    </source>
</evidence>
<keyword evidence="3 17" id="KW-0813">Transport</keyword>
<dbReference type="InterPro" id="IPR002076">
    <property type="entry name" value="ELO_fam"/>
</dbReference>
<keyword evidence="16 17" id="KW-0407">Ion channel</keyword>
<protein>
    <recommendedName>
        <fullName evidence="18">Elongation of very long chain fatty acids protein</fullName>
        <ecNumber evidence="18">2.3.1.199</ecNumber>
    </recommendedName>
    <alternativeName>
        <fullName evidence="18">Very-long-chain 3-oxoacyl-CoA synthase</fullName>
    </alternativeName>
</protein>
<keyword evidence="4 17" id="KW-0894">Sodium channel</keyword>
<name>A0A9N9S7Q9_9DIPT</name>
<proteinExistence type="inferred from homology"/>
<dbReference type="GO" id="GO:0030148">
    <property type="term" value="P:sphingolipid biosynthetic process"/>
    <property type="evidence" value="ECO:0007669"/>
    <property type="project" value="TreeGrafter"/>
</dbReference>
<keyword evidence="6 18" id="KW-0808">Transferase</keyword>
<organism evidence="19 20">
    <name type="scientific">Chironomus riparius</name>
    <dbReference type="NCBI Taxonomy" id="315576"/>
    <lineage>
        <taxon>Eukaryota</taxon>
        <taxon>Metazoa</taxon>
        <taxon>Ecdysozoa</taxon>
        <taxon>Arthropoda</taxon>
        <taxon>Hexapoda</taxon>
        <taxon>Insecta</taxon>
        <taxon>Pterygota</taxon>
        <taxon>Neoptera</taxon>
        <taxon>Endopterygota</taxon>
        <taxon>Diptera</taxon>
        <taxon>Nematocera</taxon>
        <taxon>Chironomoidea</taxon>
        <taxon>Chironomidae</taxon>
        <taxon>Chironominae</taxon>
        <taxon>Chironomus</taxon>
    </lineage>
</organism>
<comment type="similarity">
    <text evidence="2 17">Belongs to the amiloride-sensitive sodium channel (TC 1.A.6) family.</text>
</comment>
<dbReference type="PANTHER" id="PTHR11157">
    <property type="entry name" value="FATTY ACID ACYL TRANSFERASE-RELATED"/>
    <property type="match status" value="1"/>
</dbReference>
<keyword evidence="20" id="KW-1185">Reference proteome</keyword>
<dbReference type="EC" id="2.3.1.199" evidence="18"/>
<dbReference type="Pfam" id="PF01151">
    <property type="entry name" value="ELO"/>
    <property type="match status" value="1"/>
</dbReference>
<dbReference type="GO" id="GO:0042761">
    <property type="term" value="P:very long-chain fatty acid biosynthetic process"/>
    <property type="evidence" value="ECO:0007669"/>
    <property type="project" value="TreeGrafter"/>
</dbReference>
<dbReference type="EMBL" id="OU895880">
    <property type="protein sequence ID" value="CAG9811124.1"/>
    <property type="molecule type" value="Genomic_DNA"/>
</dbReference>
<evidence type="ECO:0000256" key="15">
    <source>
        <dbReference type="ARBA" id="ARBA00023201"/>
    </source>
</evidence>
<evidence type="ECO:0000256" key="11">
    <source>
        <dbReference type="ARBA" id="ARBA00023065"/>
    </source>
</evidence>
<dbReference type="Proteomes" id="UP001153620">
    <property type="component" value="Chromosome 4"/>
</dbReference>
<dbReference type="AlphaFoldDB" id="A0A9N9S7Q9"/>
<dbReference type="GO" id="GO:0034625">
    <property type="term" value="P:fatty acid elongation, monounsaturated fatty acid"/>
    <property type="evidence" value="ECO:0007669"/>
    <property type="project" value="TreeGrafter"/>
</dbReference>
<evidence type="ECO:0000256" key="8">
    <source>
        <dbReference type="ARBA" id="ARBA00022832"/>
    </source>
</evidence>
<dbReference type="GO" id="GO:0034626">
    <property type="term" value="P:fatty acid elongation, polyunsaturated fatty acid"/>
    <property type="evidence" value="ECO:0007669"/>
    <property type="project" value="TreeGrafter"/>
</dbReference>
<comment type="caution">
    <text evidence="18">Lacks conserved residue(s) required for the propagation of feature annotation.</text>
</comment>
<evidence type="ECO:0000256" key="7">
    <source>
        <dbReference type="ARBA" id="ARBA00022692"/>
    </source>
</evidence>
<evidence type="ECO:0000256" key="16">
    <source>
        <dbReference type="ARBA" id="ARBA00023303"/>
    </source>
</evidence>
<evidence type="ECO:0000313" key="19">
    <source>
        <dbReference type="EMBL" id="CAG9811124.1"/>
    </source>
</evidence>
<dbReference type="GO" id="GO:0009922">
    <property type="term" value="F:fatty acid elongase activity"/>
    <property type="evidence" value="ECO:0007669"/>
    <property type="project" value="UniProtKB-EC"/>
</dbReference>
<keyword evidence="8 18" id="KW-0276">Fatty acid metabolism</keyword>
<evidence type="ECO:0000256" key="17">
    <source>
        <dbReference type="RuleBase" id="RU000679"/>
    </source>
</evidence>
<reference evidence="19" key="1">
    <citation type="submission" date="2022-01" db="EMBL/GenBank/DDBJ databases">
        <authorList>
            <person name="King R."/>
        </authorList>
    </citation>
    <scope>NUCLEOTIDE SEQUENCE</scope>
</reference>
<dbReference type="PANTHER" id="PTHR11157:SF69">
    <property type="entry name" value="ELONGATION OF VERY LONG CHAIN FATTY ACIDS PROTEIN 7"/>
    <property type="match status" value="1"/>
</dbReference>
<keyword evidence="12 18" id="KW-0443">Lipid metabolism</keyword>
<sequence>MSHLYAQWQDLMNNKSDPRTTNLFLMQCPLPTLMLCIGYFYIVKILGPKFMEARKPFKVTKLLIIYNFLQTIWSCYLFWEIGMAGWFGRYNWRCEAFDPSNDEYAVRSQNALKKVEMMLKILETFCGHTNLHGFIYIVQPWRHKIEKFFWLISILISFILTGILINKLIIESQKNSIVIYMDQNPIKVQDLVFPAVAMCLGVLGRTPCKTQMFYDGAKSLLERNKTAIKPLKETQLKLLQIGSLLSRDRFMSDNFPTLNISTDNLMELLGILKRNISTISHNTSQTLFSEKSWKYPFPHQIPVIAQGPGKGLFIKFWTFHYCQPQRKAYNFFKNSLQQTELDGLVLRFHDPYEFLSNDAPKFHMVRDKLTTLSIVPKIIRIDDSLLDVEIDV</sequence>
<evidence type="ECO:0000256" key="18">
    <source>
        <dbReference type="RuleBase" id="RU361115"/>
    </source>
</evidence>
<evidence type="ECO:0000313" key="20">
    <source>
        <dbReference type="Proteomes" id="UP001153620"/>
    </source>
</evidence>
<feature type="transmembrane region" description="Helical" evidence="18">
    <location>
        <begin position="62"/>
        <end position="79"/>
    </location>
</feature>
<keyword evidence="11 17" id="KW-0406">Ion transport</keyword>
<comment type="catalytic activity">
    <reaction evidence="18">
        <text>a very-long-chain acyl-CoA + malonyl-CoA + H(+) = a very-long-chain 3-oxoacyl-CoA + CO2 + CoA</text>
        <dbReference type="Rhea" id="RHEA:32727"/>
        <dbReference type="ChEBI" id="CHEBI:15378"/>
        <dbReference type="ChEBI" id="CHEBI:16526"/>
        <dbReference type="ChEBI" id="CHEBI:57287"/>
        <dbReference type="ChEBI" id="CHEBI:57384"/>
        <dbReference type="ChEBI" id="CHEBI:90725"/>
        <dbReference type="ChEBI" id="CHEBI:90736"/>
        <dbReference type="EC" id="2.3.1.199"/>
    </reaction>
</comment>
<dbReference type="OrthoDB" id="7785778at2759"/>
<accession>A0A9N9S7Q9</accession>
<evidence type="ECO:0000256" key="5">
    <source>
        <dbReference type="ARBA" id="ARBA00022516"/>
    </source>
</evidence>
<evidence type="ECO:0000256" key="6">
    <source>
        <dbReference type="ARBA" id="ARBA00022679"/>
    </source>
</evidence>
<keyword evidence="5 18" id="KW-0444">Lipid biosynthesis</keyword>
<feature type="transmembrane region" description="Helical" evidence="18">
    <location>
        <begin position="20"/>
        <end position="42"/>
    </location>
</feature>
<keyword evidence="14 18" id="KW-0275">Fatty acid biosynthesis</keyword>
<gene>
    <name evidence="19" type="ORF">CHIRRI_LOCUS13933</name>
</gene>
<evidence type="ECO:0000256" key="10">
    <source>
        <dbReference type="ARBA" id="ARBA00023053"/>
    </source>
</evidence>
<keyword evidence="15 17" id="KW-0739">Sodium transport</keyword>
<evidence type="ECO:0000256" key="13">
    <source>
        <dbReference type="ARBA" id="ARBA00023136"/>
    </source>
</evidence>
<dbReference type="Pfam" id="PF00858">
    <property type="entry name" value="ASC"/>
    <property type="match status" value="1"/>
</dbReference>
<evidence type="ECO:0000256" key="1">
    <source>
        <dbReference type="ARBA" id="ARBA00004141"/>
    </source>
</evidence>
<dbReference type="GO" id="GO:0005272">
    <property type="term" value="F:sodium channel activity"/>
    <property type="evidence" value="ECO:0007669"/>
    <property type="project" value="UniProtKB-KW"/>
</dbReference>
<keyword evidence="13 18" id="KW-0472">Membrane</keyword>
<dbReference type="InterPro" id="IPR001873">
    <property type="entry name" value="ENaC"/>
</dbReference>
<evidence type="ECO:0000256" key="3">
    <source>
        <dbReference type="ARBA" id="ARBA00022448"/>
    </source>
</evidence>
<reference evidence="19" key="2">
    <citation type="submission" date="2022-10" db="EMBL/GenBank/DDBJ databases">
        <authorList>
            <consortium name="ENA_rothamsted_submissions"/>
            <consortium name="culmorum"/>
            <person name="King R."/>
        </authorList>
    </citation>
    <scope>NUCLEOTIDE SEQUENCE</scope>
</reference>
<comment type="similarity">
    <text evidence="18">Belongs to the ELO family.</text>
</comment>
<evidence type="ECO:0000256" key="2">
    <source>
        <dbReference type="ARBA" id="ARBA00007193"/>
    </source>
</evidence>
<keyword evidence="10" id="KW-0915">Sodium</keyword>
<keyword evidence="7 17" id="KW-0812">Transmembrane</keyword>